<dbReference type="AlphaFoldDB" id="A0A7X2LU06"/>
<gene>
    <name evidence="1" type="ORF">GJ700_12565</name>
</gene>
<name>A0A7X2LU06_9BURK</name>
<proteinExistence type="predicted"/>
<keyword evidence="2" id="KW-1185">Reference proteome</keyword>
<dbReference type="Proteomes" id="UP000446768">
    <property type="component" value="Unassembled WGS sequence"/>
</dbReference>
<protein>
    <submittedName>
        <fullName evidence="1">Uncharacterized protein</fullName>
    </submittedName>
</protein>
<organism evidence="1 2">
    <name type="scientific">Pseudoduganella rivuli</name>
    <dbReference type="NCBI Taxonomy" id="2666085"/>
    <lineage>
        <taxon>Bacteria</taxon>
        <taxon>Pseudomonadati</taxon>
        <taxon>Pseudomonadota</taxon>
        <taxon>Betaproteobacteria</taxon>
        <taxon>Burkholderiales</taxon>
        <taxon>Oxalobacteraceae</taxon>
        <taxon>Telluria group</taxon>
        <taxon>Pseudoduganella</taxon>
    </lineage>
</organism>
<dbReference type="RefSeq" id="WP_154374224.1">
    <property type="nucleotide sequence ID" value="NZ_WKJJ01000007.1"/>
</dbReference>
<sequence length="129" mass="13656">MTAAQLDWIDLLVAAPVPQFLAAVVDALSRFPADATGKAGAIRQSLLWHHAALLGQRHDGAAIPADVYFKDGFTSPEISGWAGQHHSWAISDSHMEMAGGFGCTPEDARASAMVGLMLSINEPAHGRQP</sequence>
<reference evidence="1 2" key="1">
    <citation type="submission" date="2019-11" db="EMBL/GenBank/DDBJ databases">
        <title>Novel species isolated from a subtropical stream in China.</title>
        <authorList>
            <person name="Lu H."/>
        </authorList>
    </citation>
    <scope>NUCLEOTIDE SEQUENCE [LARGE SCALE GENOMIC DNA]</scope>
    <source>
        <strain evidence="1 2">FT92W</strain>
    </source>
</reference>
<dbReference type="EMBL" id="WKJJ01000007">
    <property type="protein sequence ID" value="MRV72542.1"/>
    <property type="molecule type" value="Genomic_DNA"/>
</dbReference>
<accession>A0A7X2LU06</accession>
<evidence type="ECO:0000313" key="2">
    <source>
        <dbReference type="Proteomes" id="UP000446768"/>
    </source>
</evidence>
<evidence type="ECO:0000313" key="1">
    <source>
        <dbReference type="EMBL" id="MRV72542.1"/>
    </source>
</evidence>
<comment type="caution">
    <text evidence="1">The sequence shown here is derived from an EMBL/GenBank/DDBJ whole genome shotgun (WGS) entry which is preliminary data.</text>
</comment>